<keyword evidence="3" id="KW-1185">Reference proteome</keyword>
<gene>
    <name evidence="2" type="ORF">CLIT_10c03360</name>
</gene>
<comment type="caution">
    <text evidence="2">The sequence shown here is derived from an EMBL/GenBank/DDBJ whole genome shotgun (WGS) entry which is preliminary data.</text>
</comment>
<dbReference type="GO" id="GO:0006487">
    <property type="term" value="P:protein N-linked glycosylation"/>
    <property type="evidence" value="ECO:0007669"/>
    <property type="project" value="TreeGrafter"/>
</dbReference>
<dbReference type="Pfam" id="PF00535">
    <property type="entry name" value="Glycos_transf_2"/>
    <property type="match status" value="1"/>
</dbReference>
<dbReference type="STRING" id="1121324.CLIT_10c03360"/>
<reference evidence="2 3" key="1">
    <citation type="submission" date="2014-03" db="EMBL/GenBank/DDBJ databases">
        <title>Genome sequence of Clostridium litorale W6, DSM 5388.</title>
        <authorList>
            <person name="Poehlein A."/>
            <person name="Jagirdar A."/>
            <person name="Khonsari B."/>
            <person name="Chibani C.M."/>
            <person name="Gutierrez Gutierrez D.A."/>
            <person name="Davydova E."/>
            <person name="Alghaithi H.S."/>
            <person name="Nair K.P."/>
            <person name="Dhamotharan K."/>
            <person name="Chandran L."/>
            <person name="G W."/>
            <person name="Daniel R."/>
        </authorList>
    </citation>
    <scope>NUCLEOTIDE SEQUENCE [LARGE SCALE GENOMIC DNA]</scope>
    <source>
        <strain evidence="2 3">W6</strain>
    </source>
</reference>
<dbReference type="PANTHER" id="PTHR10859">
    <property type="entry name" value="GLYCOSYL TRANSFERASE"/>
    <property type="match status" value="1"/>
</dbReference>
<dbReference type="AlphaFoldDB" id="A0A069RF19"/>
<evidence type="ECO:0000313" key="3">
    <source>
        <dbReference type="Proteomes" id="UP000027946"/>
    </source>
</evidence>
<dbReference type="Gene3D" id="3.90.550.10">
    <property type="entry name" value="Spore Coat Polysaccharide Biosynthesis Protein SpsA, Chain A"/>
    <property type="match status" value="1"/>
</dbReference>
<name>A0A069RF19_PEPLI</name>
<dbReference type="eggNOG" id="COG0463">
    <property type="taxonomic scope" value="Bacteria"/>
</dbReference>
<evidence type="ECO:0000259" key="1">
    <source>
        <dbReference type="Pfam" id="PF00535"/>
    </source>
</evidence>
<dbReference type="GO" id="GO:0016740">
    <property type="term" value="F:transferase activity"/>
    <property type="evidence" value="ECO:0007669"/>
    <property type="project" value="UniProtKB-KW"/>
</dbReference>
<dbReference type="Proteomes" id="UP000027946">
    <property type="component" value="Unassembled WGS sequence"/>
</dbReference>
<sequence>MNPLKKNILVFSNTDRSRVYFRYLNLYNVEFYSEGMDISGFGMAVIDFGSKGEAIAGANTIRSQKSNMPLLVVWDFEKKLPLNLFKNMEGYGVVNIHHYSENSIERLIDDVEATLHPQYPQRKNEMAIVIPVYNEKARMIHVKNFLEKTYSLVQEEFINACIYFVNDGSSDGTEKLIDDMVEEKISQSAYVFKKLILSSKSLGRNTKKAGTYIEAIKSINSDVILFVDADDSFSTSDISRLLNIVNEGYYDMAIGTKDETAKGRPLLRRGISSAKRALTAPLLPRGVYDSQTGLKAVSGNAARYIYPYLNEDSGLAIDLEILYVAKKLGLRVAQVPVDCEDRDGSHINLVRDSMQFLKSMLKIYVRNRRI</sequence>
<keyword evidence="2" id="KW-0808">Transferase</keyword>
<dbReference type="SUPFAM" id="SSF53448">
    <property type="entry name" value="Nucleotide-diphospho-sugar transferases"/>
    <property type="match status" value="1"/>
</dbReference>
<dbReference type="InterPro" id="IPR001173">
    <property type="entry name" value="Glyco_trans_2-like"/>
</dbReference>
<dbReference type="EMBL" id="JJMM01000010">
    <property type="protein sequence ID" value="KDR95609.1"/>
    <property type="molecule type" value="Genomic_DNA"/>
</dbReference>
<dbReference type="PANTHER" id="PTHR10859:SF91">
    <property type="entry name" value="DOLICHYL-PHOSPHATE BETA-GLUCOSYLTRANSFERASE"/>
    <property type="match status" value="1"/>
</dbReference>
<protein>
    <submittedName>
        <fullName evidence="2">Glycosyl transferase family 2</fullName>
    </submittedName>
</protein>
<accession>A0A069RF19</accession>
<evidence type="ECO:0000313" key="2">
    <source>
        <dbReference type="EMBL" id="KDR95609.1"/>
    </source>
</evidence>
<proteinExistence type="predicted"/>
<dbReference type="InterPro" id="IPR029044">
    <property type="entry name" value="Nucleotide-diphossugar_trans"/>
</dbReference>
<organism evidence="2 3">
    <name type="scientific">Peptoclostridium litorale DSM 5388</name>
    <dbReference type="NCBI Taxonomy" id="1121324"/>
    <lineage>
        <taxon>Bacteria</taxon>
        <taxon>Bacillati</taxon>
        <taxon>Bacillota</taxon>
        <taxon>Clostridia</taxon>
        <taxon>Peptostreptococcales</taxon>
        <taxon>Peptoclostridiaceae</taxon>
        <taxon>Peptoclostridium</taxon>
    </lineage>
</organism>
<feature type="domain" description="Glycosyltransferase 2-like" evidence="1">
    <location>
        <begin position="128"/>
        <end position="270"/>
    </location>
</feature>